<evidence type="ECO:0000313" key="1">
    <source>
        <dbReference type="EMBL" id="MBB5114457.1"/>
    </source>
</evidence>
<name>A0ABR6MJE8_MICEC</name>
<dbReference type="RefSeq" id="WP_184686297.1">
    <property type="nucleotide sequence ID" value="NZ_JACHJC010000001.1"/>
</dbReference>
<dbReference type="EMBL" id="JACHJC010000001">
    <property type="protein sequence ID" value="MBB5114457.1"/>
    <property type="molecule type" value="Genomic_DNA"/>
</dbReference>
<proteinExistence type="predicted"/>
<comment type="caution">
    <text evidence="1">The sequence shown here is derived from an EMBL/GenBank/DDBJ whole genome shotgun (WGS) entry which is preliminary data.</text>
</comment>
<dbReference type="Proteomes" id="UP000618986">
    <property type="component" value="Unassembled WGS sequence"/>
</dbReference>
<dbReference type="GeneID" id="300294838"/>
<sequence length="159" mass="17310">MALSLHAVADPRSASAGMTLFRSRPHIDRDGSQAIISAATSLSSMFDVAWEVDDGAPARSLGTSVDMLRRGGRRGAPLRLPAEAREWFGLTFEIPEAAYALAFILVWSMAATDTAAEASRHDPLQVALWHVTHLLPMSARRVLPDVEEALRTAGQDYLR</sequence>
<gene>
    <name evidence="1" type="ORF">FHU28_004296</name>
</gene>
<keyword evidence="2" id="KW-1185">Reference proteome</keyword>
<protein>
    <submittedName>
        <fullName evidence="1">Uncharacterized protein</fullName>
    </submittedName>
</protein>
<evidence type="ECO:0000313" key="2">
    <source>
        <dbReference type="Proteomes" id="UP000618986"/>
    </source>
</evidence>
<accession>A0ABR6MJE8</accession>
<organism evidence="1 2">
    <name type="scientific">Micromonospora echinospora</name>
    <name type="common">Micromonospora purpurea</name>
    <dbReference type="NCBI Taxonomy" id="1877"/>
    <lineage>
        <taxon>Bacteria</taxon>
        <taxon>Bacillati</taxon>
        <taxon>Actinomycetota</taxon>
        <taxon>Actinomycetes</taxon>
        <taxon>Micromonosporales</taxon>
        <taxon>Micromonosporaceae</taxon>
        <taxon>Micromonospora</taxon>
    </lineage>
</organism>
<reference evidence="1 2" key="1">
    <citation type="submission" date="2020-08" db="EMBL/GenBank/DDBJ databases">
        <title>Sequencing the genomes of 1000 actinobacteria strains.</title>
        <authorList>
            <person name="Klenk H.-P."/>
        </authorList>
    </citation>
    <scope>NUCLEOTIDE SEQUENCE [LARGE SCALE GENOMIC DNA]</scope>
    <source>
        <strain evidence="1 2">DSM 43036</strain>
    </source>
</reference>